<evidence type="ECO:0000313" key="4">
    <source>
        <dbReference type="EMBL" id="MCZ0864741.1"/>
    </source>
</evidence>
<dbReference type="GO" id="GO:0043165">
    <property type="term" value="P:Gram-negative-bacterium-type cell outer membrane assembly"/>
    <property type="evidence" value="ECO:0007669"/>
    <property type="project" value="UniProtKB-UniRule"/>
</dbReference>
<comment type="similarity">
    <text evidence="2">Belongs to the LptD family.</text>
</comment>
<dbReference type="AlphaFoldDB" id="A0A9J6RL63"/>
<feature type="domain" description="LptD C-terminal" evidence="3">
    <location>
        <begin position="334"/>
        <end position="709"/>
    </location>
</feature>
<gene>
    <name evidence="2" type="primary">lptD</name>
    <name evidence="4" type="ORF">O0V09_05985</name>
</gene>
<name>A0A9J6RL63_9GAMM</name>
<dbReference type="GO" id="GO:0015920">
    <property type="term" value="P:lipopolysaccharide transport"/>
    <property type="evidence" value="ECO:0007669"/>
    <property type="project" value="InterPro"/>
</dbReference>
<evidence type="ECO:0000256" key="2">
    <source>
        <dbReference type="HAMAP-Rule" id="MF_01411"/>
    </source>
</evidence>
<comment type="function">
    <text evidence="2">Together with LptE, is involved in the assembly of lipopolysaccharide (LPS) at the surface of the outer membrane.</text>
</comment>
<keyword evidence="1 2" id="KW-0998">Cell outer membrane</keyword>
<dbReference type="EMBL" id="JAPTGG010000004">
    <property type="protein sequence ID" value="MCZ0864741.1"/>
    <property type="molecule type" value="Genomic_DNA"/>
</dbReference>
<keyword evidence="2" id="KW-0732">Signal</keyword>
<evidence type="ECO:0000313" key="5">
    <source>
        <dbReference type="Proteomes" id="UP001069090"/>
    </source>
</evidence>
<comment type="subcellular location">
    <subcellularLocation>
        <location evidence="2">Cell outer membrane</location>
    </subcellularLocation>
</comment>
<comment type="caution">
    <text evidence="2">Lacks conserved residue(s) required for the propagation of feature annotation.</text>
</comment>
<accession>A0A9J6RL63</accession>
<sequence>MPTQPALLSPVTKIHFMAAVKSIYTPLFRYHSLATAITLCAGISPAMANDYQAWDWLPEHELSDQQRCQMSTGCQGAYVEPKADWPEAHIPPEQAALHAGANQSSMTENTVELNGDVILSKGQRRVIADSATLNRLSNVLKLKGHVEVREPGFLLRCEAGEINTDTGLGSFSQAHILNHDTGLRISAEQAEHPSEFSFNFSGARYTQCTPDDEVWVMTAGQLNLDQATGWGSAEDVVVRVKDIPVFYSPYLTFPIDDRRKTGFLWPTIASSDGGLDLSLPYYLNIAPNFDATITPRRVGQHGNMLEAETRYLNQYSFWTVAGAQLNDDEMDGEKRWLGNIKEQGRFGQHWSHSIDYNKVSDLDYLRDFSFDSISTQRSNHLAQTGRMSFNSQNWSGQVLVQEHQSLDTVYNAPYKRLPQISLSRQSHGENFVPDYSLSLQFTEFDHEESKEKGGSFDSGQRRYAEAGVSFPMRWAPGFIIPSTKVRHVSYQLDGLQASEDDSPEATVALGSLDMGLIFERPFSLSDSRYSQTLEPRVYHLYSDYEEQNQQPDFDSKALNFSYNQLFRDSRFTGHDRLDDANQTSVGVTSRFIDEATGLETLTLSLGQTFYWQDRRIQEDLSDSPLSQDNSQIAAEIRYQPQDNFWLNSTSLWDSRQDKMDEFGFSSHYKNDKALLNVGYRFRRDDPATSSVEALEQADISTVIALNDRWQAMARFQYDVAEDRSLEDLFGIEYQDCCWLTRIVYQRAVKKVNASSSLDTEHDHKIVLQFQLKGLGGIGNKAIRLLQESILGYEERD</sequence>
<comment type="caution">
    <text evidence="4">The sequence shown here is derived from an EMBL/GenBank/DDBJ whole genome shotgun (WGS) entry which is preliminary data.</text>
</comment>
<dbReference type="HAMAP" id="MF_01411">
    <property type="entry name" value="LPS_assembly_LptD"/>
    <property type="match status" value="1"/>
</dbReference>
<dbReference type="Proteomes" id="UP001069090">
    <property type="component" value="Unassembled WGS sequence"/>
</dbReference>
<evidence type="ECO:0000259" key="3">
    <source>
        <dbReference type="Pfam" id="PF04453"/>
    </source>
</evidence>
<evidence type="ECO:0000256" key="1">
    <source>
        <dbReference type="ARBA" id="ARBA00023237"/>
    </source>
</evidence>
<dbReference type="PANTHER" id="PTHR30189:SF1">
    <property type="entry name" value="LPS-ASSEMBLY PROTEIN LPTD"/>
    <property type="match status" value="1"/>
</dbReference>
<reference evidence="4 5" key="1">
    <citation type="submission" date="2022-12" db="EMBL/GenBank/DDBJ databases">
        <title>Dasania phycosphaerae sp. nov., isolated from particulate material of the south coast of Korea.</title>
        <authorList>
            <person name="Jiang Y."/>
        </authorList>
    </citation>
    <scope>NUCLEOTIDE SEQUENCE [LARGE SCALE GENOMIC DNA]</scope>
    <source>
        <strain evidence="4 5">GY-19</strain>
    </source>
</reference>
<dbReference type="InterPro" id="IPR007543">
    <property type="entry name" value="LptD_C"/>
</dbReference>
<dbReference type="GO" id="GO:1990351">
    <property type="term" value="C:transporter complex"/>
    <property type="evidence" value="ECO:0007669"/>
    <property type="project" value="TreeGrafter"/>
</dbReference>
<proteinExistence type="inferred from homology"/>
<keyword evidence="2" id="KW-0472">Membrane</keyword>
<dbReference type="Pfam" id="PF04453">
    <property type="entry name" value="LptD"/>
    <property type="match status" value="1"/>
</dbReference>
<dbReference type="PANTHER" id="PTHR30189">
    <property type="entry name" value="LPS-ASSEMBLY PROTEIN"/>
    <property type="match status" value="1"/>
</dbReference>
<comment type="subunit">
    <text evidence="2">Component of the lipopolysaccharide transport and assembly complex. Interacts with LptE and LptA.</text>
</comment>
<keyword evidence="5" id="KW-1185">Reference proteome</keyword>
<dbReference type="InterPro" id="IPR050218">
    <property type="entry name" value="LptD"/>
</dbReference>
<dbReference type="GO" id="GO:0009279">
    <property type="term" value="C:cell outer membrane"/>
    <property type="evidence" value="ECO:0007669"/>
    <property type="project" value="UniProtKB-SubCell"/>
</dbReference>
<dbReference type="RefSeq" id="WP_258330896.1">
    <property type="nucleotide sequence ID" value="NZ_JAPTGG010000004.1"/>
</dbReference>
<organism evidence="4 5">
    <name type="scientific">Dasania phycosphaerae</name>
    <dbReference type="NCBI Taxonomy" id="2950436"/>
    <lineage>
        <taxon>Bacteria</taxon>
        <taxon>Pseudomonadati</taxon>
        <taxon>Pseudomonadota</taxon>
        <taxon>Gammaproteobacteria</taxon>
        <taxon>Cellvibrionales</taxon>
        <taxon>Spongiibacteraceae</taxon>
        <taxon>Dasania</taxon>
    </lineage>
</organism>
<protein>
    <recommendedName>
        <fullName evidence="2">LPS-assembly protein LptD</fullName>
    </recommendedName>
</protein>
<dbReference type="InterPro" id="IPR020889">
    <property type="entry name" value="LipoPS_assembly_LptD"/>
</dbReference>